<dbReference type="InterPro" id="IPR009057">
    <property type="entry name" value="Homeodomain-like_sf"/>
</dbReference>
<dbReference type="PANTHER" id="PTHR46796">
    <property type="entry name" value="HTH-TYPE TRANSCRIPTIONAL ACTIVATOR RHAS-RELATED"/>
    <property type="match status" value="1"/>
</dbReference>
<dbReference type="Pfam" id="PF14525">
    <property type="entry name" value="AraC_binding_2"/>
    <property type="match status" value="1"/>
</dbReference>
<feature type="domain" description="HTH araC/xylS-type" evidence="4">
    <location>
        <begin position="218"/>
        <end position="319"/>
    </location>
</feature>
<keyword evidence="2" id="KW-0238">DNA-binding</keyword>
<dbReference type="InterPro" id="IPR018060">
    <property type="entry name" value="HTH_AraC"/>
</dbReference>
<dbReference type="Pfam" id="PF12833">
    <property type="entry name" value="HTH_18"/>
    <property type="match status" value="1"/>
</dbReference>
<dbReference type="PANTHER" id="PTHR46796:SF6">
    <property type="entry name" value="ARAC SUBFAMILY"/>
    <property type="match status" value="1"/>
</dbReference>
<gene>
    <name evidence="5" type="ORF">Q8791_09870</name>
</gene>
<evidence type="ECO:0000256" key="2">
    <source>
        <dbReference type="ARBA" id="ARBA00023125"/>
    </source>
</evidence>
<dbReference type="PROSITE" id="PS00041">
    <property type="entry name" value="HTH_ARAC_FAMILY_1"/>
    <property type="match status" value="1"/>
</dbReference>
<evidence type="ECO:0000259" key="4">
    <source>
        <dbReference type="PROSITE" id="PS01124"/>
    </source>
</evidence>
<dbReference type="InterPro" id="IPR018062">
    <property type="entry name" value="HTH_AraC-typ_CS"/>
</dbReference>
<dbReference type="Gene3D" id="1.10.10.60">
    <property type="entry name" value="Homeodomain-like"/>
    <property type="match status" value="1"/>
</dbReference>
<evidence type="ECO:0000256" key="3">
    <source>
        <dbReference type="ARBA" id="ARBA00023163"/>
    </source>
</evidence>
<evidence type="ECO:0000313" key="6">
    <source>
        <dbReference type="Proteomes" id="UP001356095"/>
    </source>
</evidence>
<dbReference type="RefSeq" id="WP_330091317.1">
    <property type="nucleotide sequence ID" value="NZ_JAUZMY010000007.1"/>
</dbReference>
<accession>A0ABU7K5K1</accession>
<keyword evidence="6" id="KW-1185">Reference proteome</keyword>
<dbReference type="SUPFAM" id="SSF46689">
    <property type="entry name" value="Homeodomain-like"/>
    <property type="match status" value="1"/>
</dbReference>
<dbReference type="InterPro" id="IPR050204">
    <property type="entry name" value="AraC_XylS_family_regulators"/>
</dbReference>
<reference evidence="5 6" key="1">
    <citation type="submission" date="2023-08" db="EMBL/GenBank/DDBJ databases">
        <authorList>
            <person name="Girao M."/>
            <person name="Carvalho M.F."/>
        </authorList>
    </citation>
    <scope>NUCLEOTIDE SEQUENCE [LARGE SCALE GENOMIC DNA]</scope>
    <source>
        <strain evidence="5 6">CT-R113</strain>
    </source>
</reference>
<comment type="caution">
    <text evidence="5">The sequence shown here is derived from an EMBL/GenBank/DDBJ whole genome shotgun (WGS) entry which is preliminary data.</text>
</comment>
<keyword evidence="3" id="KW-0804">Transcription</keyword>
<dbReference type="InterPro" id="IPR035418">
    <property type="entry name" value="AraC-bd_2"/>
</dbReference>
<evidence type="ECO:0000313" key="5">
    <source>
        <dbReference type="EMBL" id="MEE2037526.1"/>
    </source>
</evidence>
<dbReference type="SMART" id="SM00342">
    <property type="entry name" value="HTH_ARAC"/>
    <property type="match status" value="1"/>
</dbReference>
<keyword evidence="1" id="KW-0805">Transcription regulation</keyword>
<proteinExistence type="predicted"/>
<name>A0ABU7K5K1_9ACTN</name>
<evidence type="ECO:0000256" key="1">
    <source>
        <dbReference type="ARBA" id="ARBA00023015"/>
    </source>
</evidence>
<protein>
    <submittedName>
        <fullName evidence="5">AraC family transcriptional regulator</fullName>
    </submittedName>
</protein>
<organism evidence="5 6">
    <name type="scientific">Nocardiopsis codii</name>
    <dbReference type="NCBI Taxonomy" id="3065942"/>
    <lineage>
        <taxon>Bacteria</taxon>
        <taxon>Bacillati</taxon>
        <taxon>Actinomycetota</taxon>
        <taxon>Actinomycetes</taxon>
        <taxon>Streptosporangiales</taxon>
        <taxon>Nocardiopsidaceae</taxon>
        <taxon>Nocardiopsis</taxon>
    </lineage>
</organism>
<sequence>MIESIFHTRDLPPEERFGYWRDCIGRTHAPVALSSDRTDGFLAYQHMMELSDVLVWPTVFQPVIFDRTPRLIRFSDPESYHLSLVTSGRLEVESVGRSSDVGANEINVIDTSTPFRIRAGAGFPRQVGIGLEVPRKRLSIPEGSVEPLVGSKLSAASGYGVLLRQFLAHLAEDSASYRPSDGDHLSSIVCDLVSGLFARSLEVDDRLPPESRRRTLLMSVRNFIRSRLGDRSLTPRTVAAAHHISTAYLHRVFREQGTTVGAWIREQRLANAHRDLADPNLDSVPVHRIGEKWGFSSAPVFSRAYRDVYGVSPRDTRGERGTPASRPS</sequence>
<dbReference type="EMBL" id="JAUZMY010000007">
    <property type="protein sequence ID" value="MEE2037526.1"/>
    <property type="molecule type" value="Genomic_DNA"/>
</dbReference>
<dbReference type="Proteomes" id="UP001356095">
    <property type="component" value="Unassembled WGS sequence"/>
</dbReference>
<dbReference type="PROSITE" id="PS01124">
    <property type="entry name" value="HTH_ARAC_FAMILY_2"/>
    <property type="match status" value="1"/>
</dbReference>